<dbReference type="AlphaFoldDB" id="A0A2C9W7S2"/>
<evidence type="ECO:0000256" key="6">
    <source>
        <dbReference type="RuleBase" id="RU367044"/>
    </source>
</evidence>
<dbReference type="GO" id="GO:0060320">
    <property type="term" value="P:rejection of self pollen"/>
    <property type="evidence" value="ECO:0007669"/>
    <property type="project" value="UniProtKB-KW"/>
</dbReference>
<evidence type="ECO:0000313" key="7">
    <source>
        <dbReference type="EMBL" id="OAY55431.1"/>
    </source>
</evidence>
<keyword evidence="3 6" id="KW-0713">Self-incompatibility</keyword>
<reference evidence="7" key="1">
    <citation type="submission" date="2016-02" db="EMBL/GenBank/DDBJ databases">
        <title>WGS assembly of Manihot esculenta.</title>
        <authorList>
            <person name="Bredeson J.V."/>
            <person name="Prochnik S.E."/>
            <person name="Lyons J.B."/>
            <person name="Schmutz J."/>
            <person name="Grimwood J."/>
            <person name="Vrebalov J."/>
            <person name="Bart R.S."/>
            <person name="Amuge T."/>
            <person name="Ferguson M.E."/>
            <person name="Green R."/>
            <person name="Putnam N."/>
            <person name="Stites J."/>
            <person name="Rounsley S."/>
            <person name="Rokhsar D.S."/>
        </authorList>
    </citation>
    <scope>NUCLEOTIDE SEQUENCE [LARGE SCALE GENOMIC DNA]</scope>
    <source>
        <tissue evidence="7">Leaf</tissue>
    </source>
</reference>
<evidence type="ECO:0000256" key="2">
    <source>
        <dbReference type="ARBA" id="ARBA00005581"/>
    </source>
</evidence>
<dbReference type="EMBL" id="CM004389">
    <property type="protein sequence ID" value="OAY55431.1"/>
    <property type="molecule type" value="Genomic_DNA"/>
</dbReference>
<dbReference type="GO" id="GO:0005576">
    <property type="term" value="C:extracellular region"/>
    <property type="evidence" value="ECO:0007669"/>
    <property type="project" value="UniProtKB-SubCell"/>
</dbReference>
<dbReference type="OMA" id="ATMSCAQ"/>
<evidence type="ECO:0000256" key="3">
    <source>
        <dbReference type="ARBA" id="ARBA00022471"/>
    </source>
</evidence>
<dbReference type="PANTHER" id="PTHR31232">
    <property type="match status" value="1"/>
</dbReference>
<comment type="subcellular location">
    <subcellularLocation>
        <location evidence="1 6">Secreted</location>
    </subcellularLocation>
</comment>
<evidence type="ECO:0000256" key="4">
    <source>
        <dbReference type="ARBA" id="ARBA00022525"/>
    </source>
</evidence>
<keyword evidence="4 6" id="KW-0964">Secreted</keyword>
<accession>A0A2C9W7S2</accession>
<dbReference type="InterPro" id="IPR010264">
    <property type="entry name" value="Self-incomp_S1"/>
</dbReference>
<sequence>MLLMLVMSSADGATDLLFEKIRTVNIINNLSANIELNVHCKSKDDDFGQQQLSYKDNLKCVICQWSIQAKGPCMLNGTSQKYDICFPWNS</sequence>
<protein>
    <recommendedName>
        <fullName evidence="6">S-protein homolog</fullName>
    </recommendedName>
</protein>
<comment type="similarity">
    <text evidence="2 6">Belongs to the plant self-incompatibility (S1) protein family.</text>
</comment>
<proteinExistence type="inferred from homology"/>
<keyword evidence="5" id="KW-0732">Signal</keyword>
<organism evidence="7">
    <name type="scientific">Manihot esculenta</name>
    <name type="common">Cassava</name>
    <name type="synonym">Jatropha manihot</name>
    <dbReference type="NCBI Taxonomy" id="3983"/>
    <lineage>
        <taxon>Eukaryota</taxon>
        <taxon>Viridiplantae</taxon>
        <taxon>Streptophyta</taxon>
        <taxon>Embryophyta</taxon>
        <taxon>Tracheophyta</taxon>
        <taxon>Spermatophyta</taxon>
        <taxon>Magnoliopsida</taxon>
        <taxon>eudicotyledons</taxon>
        <taxon>Gunneridae</taxon>
        <taxon>Pentapetalae</taxon>
        <taxon>rosids</taxon>
        <taxon>fabids</taxon>
        <taxon>Malpighiales</taxon>
        <taxon>Euphorbiaceae</taxon>
        <taxon>Crotonoideae</taxon>
        <taxon>Manihoteae</taxon>
        <taxon>Manihot</taxon>
    </lineage>
</organism>
<evidence type="ECO:0000256" key="1">
    <source>
        <dbReference type="ARBA" id="ARBA00004613"/>
    </source>
</evidence>
<name>A0A2C9W7S2_MANES</name>
<gene>
    <name evidence="7" type="ORF">MANES_03G153700</name>
</gene>
<evidence type="ECO:0000256" key="5">
    <source>
        <dbReference type="ARBA" id="ARBA00022729"/>
    </source>
</evidence>
<dbReference type="Pfam" id="PF05938">
    <property type="entry name" value="Self-incomp_S1"/>
    <property type="match status" value="1"/>
</dbReference>
<dbReference type="PANTHER" id="PTHR31232:SF133">
    <property type="entry name" value="S-PROTEIN HOMOLOG"/>
    <property type="match status" value="1"/>
</dbReference>